<dbReference type="GO" id="GO:0008074">
    <property type="term" value="C:guanylate cyclase complex, soluble"/>
    <property type="evidence" value="ECO:0007669"/>
    <property type="project" value="TreeGrafter"/>
</dbReference>
<proteinExistence type="inferred from homology"/>
<feature type="domain" description="Guanylate cyclase" evidence="10">
    <location>
        <begin position="535"/>
        <end position="665"/>
    </location>
</feature>
<reference evidence="13" key="1">
    <citation type="journal article" date="2020" name="PLoS Negl. Trop. Dis.">
        <title>High-quality nuclear genome for Sarcoptes scabiei-A critical resource for a neglected parasite.</title>
        <authorList>
            <person name="Korhonen P.K."/>
            <person name="Gasser R.B."/>
            <person name="Ma G."/>
            <person name="Wang T."/>
            <person name="Stroehlein A.J."/>
            <person name="Young N.D."/>
            <person name="Ang C.S."/>
            <person name="Fernando D.D."/>
            <person name="Lu H.C."/>
            <person name="Taylor S."/>
            <person name="Reynolds S.L."/>
            <person name="Mofiz E."/>
            <person name="Najaraj S.H."/>
            <person name="Gowda H."/>
            <person name="Madugundu A."/>
            <person name="Renuse S."/>
            <person name="Holt D."/>
            <person name="Pandey A."/>
            <person name="Papenfuss A.T."/>
            <person name="Fischer K."/>
        </authorList>
    </citation>
    <scope>NUCLEOTIDE SEQUENCE [LARGE SCALE GENOMIC DNA]</scope>
</reference>
<dbReference type="InterPro" id="IPR042463">
    <property type="entry name" value="HNOB_dom_associated_sf"/>
</dbReference>
<keyword evidence="3" id="KW-0963">Cytoplasm</keyword>
<dbReference type="GO" id="GO:0070026">
    <property type="term" value="F:nitric oxide binding"/>
    <property type="evidence" value="ECO:0007669"/>
    <property type="project" value="TreeGrafter"/>
</dbReference>
<evidence type="ECO:0000256" key="4">
    <source>
        <dbReference type="ARBA" id="ARBA00022741"/>
    </source>
</evidence>
<dbReference type="OrthoDB" id="6127067at2759"/>
<dbReference type="InterPro" id="IPR011644">
    <property type="entry name" value="Heme_NO-bd"/>
</dbReference>
<dbReference type="Proteomes" id="UP000070412">
    <property type="component" value="Unassembled WGS sequence"/>
</dbReference>
<accession>A0A834RF55</accession>
<dbReference type="InterPro" id="IPR011645">
    <property type="entry name" value="HNOB_dom_associated"/>
</dbReference>
<keyword evidence="5" id="KW-0342">GTP-binding</keyword>
<dbReference type="Gene3D" id="3.30.70.1230">
    <property type="entry name" value="Nucleotide cyclase"/>
    <property type="match status" value="1"/>
</dbReference>
<evidence type="ECO:0000313" key="11">
    <source>
        <dbReference type="EMBL" id="KAF7495603.1"/>
    </source>
</evidence>
<dbReference type="EC" id="4.6.1.2" evidence="2"/>
<organism evidence="11">
    <name type="scientific">Sarcoptes scabiei</name>
    <name type="common">Itch mite</name>
    <name type="synonym">Acarus scabiei</name>
    <dbReference type="NCBI Taxonomy" id="52283"/>
    <lineage>
        <taxon>Eukaryota</taxon>
        <taxon>Metazoa</taxon>
        <taxon>Ecdysozoa</taxon>
        <taxon>Arthropoda</taxon>
        <taxon>Chelicerata</taxon>
        <taxon>Arachnida</taxon>
        <taxon>Acari</taxon>
        <taxon>Acariformes</taxon>
        <taxon>Sarcoptiformes</taxon>
        <taxon>Astigmata</taxon>
        <taxon>Psoroptidia</taxon>
        <taxon>Sarcoptoidea</taxon>
        <taxon>Sarcoptidae</taxon>
        <taxon>Sarcoptinae</taxon>
        <taxon>Sarcoptes</taxon>
    </lineage>
</organism>
<dbReference type="GO" id="GO:0004383">
    <property type="term" value="F:guanylate cyclase activity"/>
    <property type="evidence" value="ECO:0007669"/>
    <property type="project" value="UniProtKB-EC"/>
</dbReference>
<comment type="subcellular location">
    <subcellularLocation>
        <location evidence="1">Cytoplasm</location>
    </subcellularLocation>
</comment>
<evidence type="ECO:0000256" key="8">
    <source>
        <dbReference type="RuleBase" id="RU000405"/>
    </source>
</evidence>
<reference evidence="12" key="3">
    <citation type="submission" date="2022-06" db="UniProtKB">
        <authorList>
            <consortium name="EnsemblMetazoa"/>
        </authorList>
    </citation>
    <scope>IDENTIFICATION</scope>
</reference>
<evidence type="ECO:0000256" key="7">
    <source>
        <dbReference type="ARBA" id="ARBA00023293"/>
    </source>
</evidence>
<dbReference type="PROSITE" id="PS00452">
    <property type="entry name" value="GUANYLATE_CYCLASE_1"/>
    <property type="match status" value="1"/>
</dbReference>
<comment type="similarity">
    <text evidence="8">Belongs to the adenylyl cyclase class-4/guanylyl cyclase family.</text>
</comment>
<evidence type="ECO:0000256" key="2">
    <source>
        <dbReference type="ARBA" id="ARBA00012202"/>
    </source>
</evidence>
<dbReference type="PANTHER" id="PTHR45655:SF10">
    <property type="entry name" value="SOLUBLE GUANYLATE CYCLASE 88E"/>
    <property type="match status" value="1"/>
</dbReference>
<dbReference type="GO" id="GO:0038060">
    <property type="term" value="P:nitric oxide-cGMP-mediated signaling"/>
    <property type="evidence" value="ECO:0007669"/>
    <property type="project" value="TreeGrafter"/>
</dbReference>
<dbReference type="Gene3D" id="6.10.250.780">
    <property type="match status" value="1"/>
</dbReference>
<dbReference type="Pfam" id="PF07700">
    <property type="entry name" value="HNOB"/>
    <property type="match status" value="1"/>
</dbReference>
<dbReference type="InterPro" id="IPR018297">
    <property type="entry name" value="A/G_cyclase_CS"/>
</dbReference>
<evidence type="ECO:0000313" key="13">
    <source>
        <dbReference type="Proteomes" id="UP000070412"/>
    </source>
</evidence>
<dbReference type="SUPFAM" id="SSF111126">
    <property type="entry name" value="Ligand-binding domain in the NO signalling and Golgi transport"/>
    <property type="match status" value="1"/>
</dbReference>
<evidence type="ECO:0000256" key="6">
    <source>
        <dbReference type="ARBA" id="ARBA00023239"/>
    </source>
</evidence>
<dbReference type="Gene3D" id="3.90.1520.10">
    <property type="entry name" value="H-NOX domain"/>
    <property type="match status" value="1"/>
</dbReference>
<dbReference type="GO" id="GO:0005525">
    <property type="term" value="F:GTP binding"/>
    <property type="evidence" value="ECO:0007669"/>
    <property type="project" value="UniProtKB-KW"/>
</dbReference>
<keyword evidence="6 8" id="KW-0456">Lyase</keyword>
<evidence type="ECO:0000313" key="12">
    <source>
        <dbReference type="EnsemblMetazoa" id="KAF7495603.1"/>
    </source>
</evidence>
<sequence>MYGLLIENIIQYIQEKYGTEKWNEIRRLAQIEEISFHTHTVYPDVYTKNIIDKACKILKISEKKLLIGIGESFVTFIGRYGREFSDFLNSLDDLHEYLRLSYPRLKPPSYFCDNENEYGLILHYRTKRNFLLWYTVGQILKVAKLFYSTDVEIELLSENQEINEYHFILQLHFDNRVYLERVQNGYTRESFHSRSISRLSYQSSPPPPPQPPQPSTSSRMMSACSMLNDGGVDSPSSRESSPLPVAGSSNSLQFNQNANYHHHRNLNRNSSPLDSFSCHTFSSLPTTYFSLNDYHSSPSMVDHFGLTPITLEAFMDIFPFSIIFDSNLCVCLTGSFLKMVCADITGQNLAKLFTLIKPKIDFNWDSILRHTNTTFELKFDILLKSPNKRNRIIRELRNVNRGHLIENGTNQEQNKNDGHNQSDQQIDNFNVSVYKDRLSPNEDSPSFLKLKGQMIYFESWKCIAFLGAPNVANLDTLIKTGLYLNDLSMHDFSRDMVLAGQQQSAELKLALDQELRKSRQLEITIKKLDEERRRSDELLYQMIKICSKIAPMDVVNMLNETYTCFDHLTEKHNIYKVETVGDAYMIAGGLPVHQEESSFSHARKVCLMARDMINACTQIRDPSKGRHIKIRIGIHTGPVVGGIVGQKMPRYCLFGDTVNTSSRLETSSMKMKIQISEVTQRLLDPNEWIIRERGTIRLKGKGMMKTFWLEYREKFNDLNVKRSNNDHEDDISDGDVVEDFYNNFLDNRKRKIFGIVTNNNHSHNSKKSIHKMHDSNYSLFVNNNRFKLPCLIS</sequence>
<dbReference type="SUPFAM" id="SSF55073">
    <property type="entry name" value="Nucleotide cyclase"/>
    <property type="match status" value="1"/>
</dbReference>
<gene>
    <name evidence="11" type="primary">SSS_798g</name>
    <name evidence="11" type="ORF">SSS_798</name>
</gene>
<dbReference type="PANTHER" id="PTHR45655">
    <property type="entry name" value="GUANYLATE CYCLASE SOLUBLE SUBUNIT BETA-2"/>
    <property type="match status" value="1"/>
</dbReference>
<evidence type="ECO:0000256" key="5">
    <source>
        <dbReference type="ARBA" id="ARBA00023134"/>
    </source>
</evidence>
<dbReference type="EnsemblMetazoa" id="SSS_798s_mrna">
    <property type="protein sequence ID" value="KAF7495603.1"/>
    <property type="gene ID" value="SSS_798"/>
</dbReference>
<dbReference type="GO" id="GO:0070482">
    <property type="term" value="P:response to oxygen levels"/>
    <property type="evidence" value="ECO:0007669"/>
    <property type="project" value="TreeGrafter"/>
</dbReference>
<dbReference type="FunFam" id="3.30.70.1230:FF:000030">
    <property type="entry name" value="Si:ch211-215j19.12"/>
    <property type="match status" value="1"/>
</dbReference>
<keyword evidence="13" id="KW-1185">Reference proteome</keyword>
<dbReference type="InterPro" id="IPR038158">
    <property type="entry name" value="H-NOX_domain_sf"/>
</dbReference>
<dbReference type="Pfam" id="PF00211">
    <property type="entry name" value="Guanylate_cyc"/>
    <property type="match status" value="1"/>
</dbReference>
<feature type="compositionally biased region" description="Pro residues" evidence="9">
    <location>
        <begin position="204"/>
        <end position="214"/>
    </location>
</feature>
<dbReference type="InterPro" id="IPR001054">
    <property type="entry name" value="A/G_cyclase"/>
</dbReference>
<evidence type="ECO:0000256" key="1">
    <source>
        <dbReference type="ARBA" id="ARBA00004496"/>
    </source>
</evidence>
<dbReference type="AlphaFoldDB" id="A0A834RF55"/>
<dbReference type="GO" id="GO:0020037">
    <property type="term" value="F:heme binding"/>
    <property type="evidence" value="ECO:0007669"/>
    <property type="project" value="InterPro"/>
</dbReference>
<dbReference type="Gene3D" id="3.30.450.260">
    <property type="entry name" value="Haem NO binding associated domain"/>
    <property type="match status" value="1"/>
</dbReference>
<keyword evidence="4" id="KW-0547">Nucleotide-binding</keyword>
<evidence type="ECO:0000259" key="10">
    <source>
        <dbReference type="PROSITE" id="PS50125"/>
    </source>
</evidence>
<reference evidence="11" key="2">
    <citation type="submission" date="2020-01" db="EMBL/GenBank/DDBJ databases">
        <authorList>
            <person name="Korhonen P.K.K."/>
            <person name="Guangxu M.G."/>
            <person name="Wang T.W."/>
            <person name="Stroehlein A.J.S."/>
            <person name="Young N.D."/>
            <person name="Ang C.-S.A."/>
            <person name="Fernando D.W.F."/>
            <person name="Lu H.L."/>
            <person name="Taylor S.T."/>
            <person name="Ehtesham M.E.M."/>
            <person name="Najaraj S.H.N."/>
            <person name="Harsha G.H.G."/>
            <person name="Madugundu A.M."/>
            <person name="Renuse S.R."/>
            <person name="Holt D.H."/>
            <person name="Pandey A.P."/>
            <person name="Papenfuss A.P."/>
            <person name="Gasser R.B.G."/>
            <person name="Fischer K.F."/>
        </authorList>
    </citation>
    <scope>NUCLEOTIDE SEQUENCE</scope>
    <source>
        <strain evidence="11">SSS_KF_BRIS2020</strain>
    </source>
</reference>
<dbReference type="SMART" id="SM00044">
    <property type="entry name" value="CYCc"/>
    <property type="match status" value="1"/>
</dbReference>
<dbReference type="GO" id="GO:0019826">
    <property type="term" value="F:oxygen sensor activity"/>
    <property type="evidence" value="ECO:0007669"/>
    <property type="project" value="TreeGrafter"/>
</dbReference>
<dbReference type="InterPro" id="IPR024096">
    <property type="entry name" value="NO_sig/Golgi_transp_ligand-bd"/>
</dbReference>
<feature type="region of interest" description="Disordered" evidence="9">
    <location>
        <begin position="197"/>
        <end position="248"/>
    </location>
</feature>
<dbReference type="CDD" id="cd07302">
    <property type="entry name" value="CHD"/>
    <property type="match status" value="1"/>
</dbReference>
<keyword evidence="7" id="KW-0141">cGMP biosynthesis</keyword>
<dbReference type="EMBL" id="WVUK01000047">
    <property type="protein sequence ID" value="KAF7495603.1"/>
    <property type="molecule type" value="Genomic_DNA"/>
</dbReference>
<name>A0A834RF55_SARSC</name>
<protein>
    <recommendedName>
        <fullName evidence="2">guanylate cyclase</fullName>
        <ecNumber evidence="2">4.6.1.2</ecNumber>
    </recommendedName>
</protein>
<evidence type="ECO:0000256" key="3">
    <source>
        <dbReference type="ARBA" id="ARBA00022490"/>
    </source>
</evidence>
<dbReference type="PROSITE" id="PS50125">
    <property type="entry name" value="GUANYLATE_CYCLASE_2"/>
    <property type="match status" value="1"/>
</dbReference>
<dbReference type="Pfam" id="PF07701">
    <property type="entry name" value="HNOBA"/>
    <property type="match status" value="1"/>
</dbReference>
<dbReference type="InterPro" id="IPR029787">
    <property type="entry name" value="Nucleotide_cyclase"/>
</dbReference>
<evidence type="ECO:0000256" key="9">
    <source>
        <dbReference type="SAM" id="MobiDB-lite"/>
    </source>
</evidence>
<feature type="region of interest" description="Disordered" evidence="9">
    <location>
        <begin position="404"/>
        <end position="424"/>
    </location>
</feature>